<protein>
    <submittedName>
        <fullName evidence="1">Uncharacterized protein</fullName>
    </submittedName>
</protein>
<keyword evidence="2" id="KW-1185">Reference proteome</keyword>
<proteinExistence type="predicted"/>
<dbReference type="OrthoDB" id="10016765at2"/>
<name>B2J8J1_NOSP7</name>
<organism evidence="1 2">
    <name type="scientific">Nostoc punctiforme (strain ATCC 29133 / PCC 73102)</name>
    <dbReference type="NCBI Taxonomy" id="63737"/>
    <lineage>
        <taxon>Bacteria</taxon>
        <taxon>Bacillati</taxon>
        <taxon>Cyanobacteriota</taxon>
        <taxon>Cyanophyceae</taxon>
        <taxon>Nostocales</taxon>
        <taxon>Nostocaceae</taxon>
        <taxon>Nostoc</taxon>
    </lineage>
</organism>
<sequence length="308" mass="34918">MLKYSRYFLGATLFCISTVTVVYASLPIELSQNKADVVYRINGEVDLNKKPEELVLGYKIKNSSDIASAQAEFVEKGAMGLRYVWNALFDVKAASRITANQLADFPTYRYMKQAEGWREQLVSVANNVSPNNITPSVFNQKAPNNFAIIPVSYATSAQSQQKQEIDRNMLNLYIDIRTKLTYLETLFDTVEAIKKSGTSINWDQIQKESSNQLQKNIDKFSDSGELEKAFIRNIPEPKYLAGHEKQYVDFAIVQIKQAVNIKGLETNVTRAMMNEIAMNKTTNKPGWAKQIALQVHDELKRQSVPALW</sequence>
<accession>B2J8J1</accession>
<dbReference type="EnsemblBacteria" id="ACC80968">
    <property type="protein sequence ID" value="ACC80968"/>
    <property type="gene ID" value="Npun_R2403"/>
</dbReference>
<dbReference type="AlphaFoldDB" id="B2J8J1"/>
<reference evidence="1 2" key="2">
    <citation type="journal article" date="2013" name="Plant Physiol.">
        <title>A Nostoc punctiforme Sugar Transporter Necessary to Establish a Cyanobacterium-Plant Symbiosis.</title>
        <authorList>
            <person name="Ekman M."/>
            <person name="Picossi S."/>
            <person name="Campbell E.L."/>
            <person name="Meeks J.C."/>
            <person name="Flores E."/>
        </authorList>
    </citation>
    <scope>NUCLEOTIDE SEQUENCE [LARGE SCALE GENOMIC DNA]</scope>
    <source>
        <strain evidence="2">ATCC 29133 / PCC 73102</strain>
    </source>
</reference>
<dbReference type="KEGG" id="npu:Npun_R2403"/>
<evidence type="ECO:0000313" key="2">
    <source>
        <dbReference type="Proteomes" id="UP000001191"/>
    </source>
</evidence>
<gene>
    <name evidence="1" type="ordered locus">Npun_R2403</name>
</gene>
<evidence type="ECO:0000313" key="1">
    <source>
        <dbReference type="EMBL" id="ACC80968.1"/>
    </source>
</evidence>
<dbReference type="RefSeq" id="WP_012408962.1">
    <property type="nucleotide sequence ID" value="NC_010628.1"/>
</dbReference>
<dbReference type="EMBL" id="CP001037">
    <property type="protein sequence ID" value="ACC80968.1"/>
    <property type="molecule type" value="Genomic_DNA"/>
</dbReference>
<dbReference type="Proteomes" id="UP000001191">
    <property type="component" value="Chromosome"/>
</dbReference>
<dbReference type="HOGENOM" id="CLU_902643_0_0_3"/>
<reference evidence="2" key="1">
    <citation type="submission" date="2008-04" db="EMBL/GenBank/DDBJ databases">
        <title>Complete sequence of chromosome of Nostoc punctiforme ATCC 29133.</title>
        <authorList>
            <consortium name="US DOE Joint Genome Institute"/>
            <person name="Copeland A."/>
            <person name="Lucas S."/>
            <person name="Lapidus A."/>
            <person name="Glavina del Rio T."/>
            <person name="Dalin E."/>
            <person name="Tice H."/>
            <person name="Pitluck S."/>
            <person name="Chain P."/>
            <person name="Malfatti S."/>
            <person name="Shin M."/>
            <person name="Vergez L."/>
            <person name="Schmutz J."/>
            <person name="Larimer F."/>
            <person name="Land M."/>
            <person name="Hauser L."/>
            <person name="Kyrpides N."/>
            <person name="Kim E."/>
            <person name="Meeks J.C."/>
            <person name="Elhai J."/>
            <person name="Campbell E.L."/>
            <person name="Thiel T."/>
            <person name="Longmire J."/>
            <person name="Potts M."/>
            <person name="Atlas R."/>
        </authorList>
    </citation>
    <scope>NUCLEOTIDE SEQUENCE [LARGE SCALE GENOMIC DNA]</scope>
    <source>
        <strain evidence="2">ATCC 29133 / PCC 73102</strain>
    </source>
</reference>
<dbReference type="STRING" id="63737.Npun_R2403"/>